<dbReference type="RefSeq" id="WP_143418102.1">
    <property type="nucleotide sequence ID" value="NZ_VJXR01000019.1"/>
</dbReference>
<dbReference type="Proteomes" id="UP000318693">
    <property type="component" value="Unassembled WGS sequence"/>
</dbReference>
<evidence type="ECO:0000256" key="1">
    <source>
        <dbReference type="SAM" id="MobiDB-lite"/>
    </source>
</evidence>
<gene>
    <name evidence="2" type="ORF">FJ693_08505</name>
</gene>
<comment type="caution">
    <text evidence="2">The sequence shown here is derived from an EMBL/GenBank/DDBJ whole genome shotgun (WGS) entry which is preliminary data.</text>
</comment>
<protein>
    <submittedName>
        <fullName evidence="2">Uncharacterized protein</fullName>
    </submittedName>
</protein>
<reference evidence="2 3" key="1">
    <citation type="submission" date="2019-07" db="EMBL/GenBank/DDBJ databases">
        <title>Georgenia wutianyii sp. nov. and Georgenia *** sp. nov. isolated from plateau pika (Ochotona curzoniae) in the Qinghai-Tibet plateau of China.</title>
        <authorList>
            <person name="Tian Z."/>
        </authorList>
    </citation>
    <scope>NUCLEOTIDE SEQUENCE [LARGE SCALE GENOMIC DNA]</scope>
    <source>
        <strain evidence="2 3">Z446</strain>
    </source>
</reference>
<feature type="region of interest" description="Disordered" evidence="1">
    <location>
        <begin position="66"/>
        <end position="87"/>
    </location>
</feature>
<name>A0A552WSI5_9MICO</name>
<accession>A0A552WSI5</accession>
<sequence length="162" mass="16578">MPVAVGSDGDDGHRPVSEVASIGRLRAKCSRPPCLRADGFLGECPGAHSDEVTALIEGLEHLGFRRTEGFGDQPDNDARVPGTAAGPLVGGEVQAVAQDGRDVVGVTQPVPNGGGRQEAVDVVTVGLGTAQLCGEGAVPAEVMGFRWIASSPPKRKSRSTIG</sequence>
<proteinExistence type="predicted"/>
<evidence type="ECO:0000313" key="2">
    <source>
        <dbReference type="EMBL" id="TRW45687.1"/>
    </source>
</evidence>
<dbReference type="AlphaFoldDB" id="A0A552WSI5"/>
<keyword evidence="3" id="KW-1185">Reference proteome</keyword>
<dbReference type="EMBL" id="VJXR01000019">
    <property type="protein sequence ID" value="TRW45687.1"/>
    <property type="molecule type" value="Genomic_DNA"/>
</dbReference>
<evidence type="ECO:0000313" key="3">
    <source>
        <dbReference type="Proteomes" id="UP000318693"/>
    </source>
</evidence>
<organism evidence="2 3">
    <name type="scientific">Georgenia yuyongxinii</name>
    <dbReference type="NCBI Taxonomy" id="2589797"/>
    <lineage>
        <taxon>Bacteria</taxon>
        <taxon>Bacillati</taxon>
        <taxon>Actinomycetota</taxon>
        <taxon>Actinomycetes</taxon>
        <taxon>Micrococcales</taxon>
        <taxon>Bogoriellaceae</taxon>
        <taxon>Georgenia</taxon>
    </lineage>
</organism>